<dbReference type="Gene3D" id="3.40.30.10">
    <property type="entry name" value="Glutaredoxin"/>
    <property type="match status" value="1"/>
</dbReference>
<dbReference type="InterPro" id="IPR036249">
    <property type="entry name" value="Thioredoxin-like_sf"/>
</dbReference>
<dbReference type="AlphaFoldDB" id="A0A1Y1YTG5"/>
<evidence type="ECO:0008006" key="3">
    <source>
        <dbReference type="Google" id="ProtNLM"/>
    </source>
</evidence>
<protein>
    <recommendedName>
        <fullName evidence="3">Thioredoxin domain-containing protein</fullName>
    </recommendedName>
</protein>
<dbReference type="PANTHER" id="PTHR42336:SF1">
    <property type="entry name" value="ALKYL HYDROPEROXIDE REDUCTASE SUBUNIT C_ THIOL SPECIFIC ANTIOXIDANT DOMAIN-CONTAINING PROTEIN"/>
    <property type="match status" value="1"/>
</dbReference>
<keyword evidence="2" id="KW-1185">Reference proteome</keyword>
<dbReference type="SUPFAM" id="SSF52833">
    <property type="entry name" value="Thioredoxin-like"/>
    <property type="match status" value="1"/>
</dbReference>
<accession>A0A1Y1YTG5</accession>
<proteinExistence type="predicted"/>
<comment type="caution">
    <text evidence="1">The sequence shown here is derived from an EMBL/GenBank/DDBJ whole genome shotgun (WGS) entry which is preliminary data.</text>
</comment>
<evidence type="ECO:0000313" key="1">
    <source>
        <dbReference type="EMBL" id="ORY01333.1"/>
    </source>
</evidence>
<reference evidence="1 2" key="1">
    <citation type="submission" date="2016-07" db="EMBL/GenBank/DDBJ databases">
        <title>Pervasive Adenine N6-methylation of Active Genes in Fungi.</title>
        <authorList>
            <consortium name="DOE Joint Genome Institute"/>
            <person name="Mondo S.J."/>
            <person name="Dannebaum R.O."/>
            <person name="Kuo R.C."/>
            <person name="Labutti K."/>
            <person name="Haridas S."/>
            <person name="Kuo A."/>
            <person name="Salamov A."/>
            <person name="Ahrendt S.R."/>
            <person name="Lipzen A."/>
            <person name="Sullivan W."/>
            <person name="Andreopoulos W.B."/>
            <person name="Clum A."/>
            <person name="Lindquist E."/>
            <person name="Daum C."/>
            <person name="Ramamoorthy G.K."/>
            <person name="Gryganskyi A."/>
            <person name="Culley D."/>
            <person name="Magnuson J.K."/>
            <person name="James T.Y."/>
            <person name="O'Malley M.A."/>
            <person name="Stajich J.E."/>
            <person name="Spatafora J.W."/>
            <person name="Visel A."/>
            <person name="Grigoriev I.V."/>
        </authorList>
    </citation>
    <scope>NUCLEOTIDE SEQUENCE [LARGE SCALE GENOMIC DNA]</scope>
    <source>
        <strain evidence="1 2">CBS 115471</strain>
    </source>
</reference>
<dbReference type="PANTHER" id="PTHR42336">
    <property type="entry name" value="THIOREDOXIN DOMAIN-CONTAINING PROTEIN-RELATED"/>
    <property type="match status" value="1"/>
</dbReference>
<organism evidence="1 2">
    <name type="scientific">Clohesyomyces aquaticus</name>
    <dbReference type="NCBI Taxonomy" id="1231657"/>
    <lineage>
        <taxon>Eukaryota</taxon>
        <taxon>Fungi</taxon>
        <taxon>Dikarya</taxon>
        <taxon>Ascomycota</taxon>
        <taxon>Pezizomycotina</taxon>
        <taxon>Dothideomycetes</taxon>
        <taxon>Pleosporomycetidae</taxon>
        <taxon>Pleosporales</taxon>
        <taxon>Lindgomycetaceae</taxon>
        <taxon>Clohesyomyces</taxon>
    </lineage>
</organism>
<dbReference type="EMBL" id="MCFA01000171">
    <property type="protein sequence ID" value="ORY01333.1"/>
    <property type="molecule type" value="Genomic_DNA"/>
</dbReference>
<name>A0A1Y1YTG5_9PLEO</name>
<evidence type="ECO:0000313" key="2">
    <source>
        <dbReference type="Proteomes" id="UP000193144"/>
    </source>
</evidence>
<dbReference type="Proteomes" id="UP000193144">
    <property type="component" value="Unassembled WGS sequence"/>
</dbReference>
<dbReference type="OrthoDB" id="40334at2759"/>
<sequence length="192" mass="20973">MLSQTELASWMFPAALKVAEPPILGQKAPTSQKLQVPGPNGSPVMVTFLRHCGCPFAEKTFLSLRTAAAEHPAIRLVAVSHSDAESTEHWLQALGGLGHVEVIVDLERESYAAWGLGASRFLHILNPWSMYSVYKFRKEEGIWNRPTESGTRCQSSGTFATDGEEVVGWAKPARAADEVPDLAEALEALKMK</sequence>
<gene>
    <name evidence="1" type="ORF">BCR34DRAFT_493908</name>
</gene>